<feature type="compositionally biased region" description="Low complexity" evidence="6">
    <location>
        <begin position="102"/>
        <end position="170"/>
    </location>
</feature>
<evidence type="ECO:0000256" key="3">
    <source>
        <dbReference type="ARBA" id="ARBA00023015"/>
    </source>
</evidence>
<evidence type="ECO:0000313" key="8">
    <source>
        <dbReference type="EMBL" id="KAF9997183.1"/>
    </source>
</evidence>
<dbReference type="PROSITE" id="PS00463">
    <property type="entry name" value="ZN2_CY6_FUNGAL_1"/>
    <property type="match status" value="1"/>
</dbReference>
<feature type="domain" description="Zn(2)-C6 fungal-type" evidence="7">
    <location>
        <begin position="46"/>
        <end position="75"/>
    </location>
</feature>
<sequence>MATSTLQLTINDGTPPDQLSTSTNNTTTTTTTAVTHDLKRLKVYSSCLRCRAKKVRCDRKEPCSRCVKHTVECSYQEYATVQLDIRQFQKHPNNPKTRKDGTSITTSTPSSSSSSANSASIPSSSSSNTTAAISTPAPSTHSHRSSSGSSSSSGHSKSSPSQSTTSSTNSYDCPLIGKDSGAPIRVVTQKFVPTDPGRFYIVHRRKASSKASKNNHRDGHGRTEQDRIREDVRDISEHVDRVRLSDSIISTSNSSSCGSTTTTHNTASHHAVGNNLGAVAGRAVDTAMVPSEPDMEDYATNVPIWSAQAVGKHQQTAHEQDKAETF</sequence>
<evidence type="ECO:0000256" key="1">
    <source>
        <dbReference type="ARBA" id="ARBA00004123"/>
    </source>
</evidence>
<dbReference type="Gene3D" id="4.10.240.10">
    <property type="entry name" value="Zn(2)-C6 fungal-type DNA-binding domain"/>
    <property type="match status" value="1"/>
</dbReference>
<dbReference type="OrthoDB" id="39175at2759"/>
<dbReference type="InterPro" id="IPR001138">
    <property type="entry name" value="Zn2Cys6_DnaBD"/>
</dbReference>
<feature type="compositionally biased region" description="Low complexity" evidence="6">
    <location>
        <begin position="20"/>
        <end position="29"/>
    </location>
</feature>
<feature type="compositionally biased region" description="Basic and acidic residues" evidence="6">
    <location>
        <begin position="215"/>
        <end position="226"/>
    </location>
</feature>
<feature type="region of interest" description="Disordered" evidence="6">
    <location>
        <begin position="204"/>
        <end position="226"/>
    </location>
</feature>
<dbReference type="PANTHER" id="PTHR47338:SF5">
    <property type="entry name" value="ZN(II)2CYS6 TRANSCRIPTION FACTOR (EUROFUNG)"/>
    <property type="match status" value="1"/>
</dbReference>
<evidence type="ECO:0000259" key="7">
    <source>
        <dbReference type="PROSITE" id="PS50048"/>
    </source>
</evidence>
<dbReference type="Proteomes" id="UP000749646">
    <property type="component" value="Unassembled WGS sequence"/>
</dbReference>
<dbReference type="CDD" id="cd00067">
    <property type="entry name" value="GAL4"/>
    <property type="match status" value="1"/>
</dbReference>
<dbReference type="SMART" id="SM00066">
    <property type="entry name" value="GAL4"/>
    <property type="match status" value="1"/>
</dbReference>
<feature type="compositionally biased region" description="Polar residues" evidence="6">
    <location>
        <begin position="1"/>
        <end position="12"/>
    </location>
</feature>
<dbReference type="PANTHER" id="PTHR47338">
    <property type="entry name" value="ZN(II)2CYS6 TRANSCRIPTION FACTOR (EUROFUNG)-RELATED"/>
    <property type="match status" value="1"/>
</dbReference>
<evidence type="ECO:0000256" key="4">
    <source>
        <dbReference type="ARBA" id="ARBA00023163"/>
    </source>
</evidence>
<accession>A0A9P6SSL9</accession>
<dbReference type="InterPro" id="IPR050815">
    <property type="entry name" value="TF_fung"/>
</dbReference>
<dbReference type="SUPFAM" id="SSF57701">
    <property type="entry name" value="Zn2/Cys6 DNA-binding domain"/>
    <property type="match status" value="1"/>
</dbReference>
<comment type="subcellular location">
    <subcellularLocation>
        <location evidence="1">Nucleus</location>
    </subcellularLocation>
</comment>
<evidence type="ECO:0000256" key="6">
    <source>
        <dbReference type="SAM" id="MobiDB-lite"/>
    </source>
</evidence>
<feature type="region of interest" description="Disordered" evidence="6">
    <location>
        <begin position="1"/>
        <end position="29"/>
    </location>
</feature>
<evidence type="ECO:0000313" key="9">
    <source>
        <dbReference type="Proteomes" id="UP000749646"/>
    </source>
</evidence>
<keyword evidence="4" id="KW-0804">Transcription</keyword>
<evidence type="ECO:0000256" key="2">
    <source>
        <dbReference type="ARBA" id="ARBA00022723"/>
    </source>
</evidence>
<gene>
    <name evidence="8" type="ORF">BGZ65_007226</name>
</gene>
<keyword evidence="2" id="KW-0479">Metal-binding</keyword>
<feature type="region of interest" description="Disordered" evidence="6">
    <location>
        <begin position="87"/>
        <end position="180"/>
    </location>
</feature>
<comment type="caution">
    <text evidence="8">The sequence shown here is derived from an EMBL/GenBank/DDBJ whole genome shotgun (WGS) entry which is preliminary data.</text>
</comment>
<name>A0A9P6SSL9_9FUNG</name>
<dbReference type="GO" id="GO:0005634">
    <property type="term" value="C:nucleus"/>
    <property type="evidence" value="ECO:0007669"/>
    <property type="project" value="UniProtKB-SubCell"/>
</dbReference>
<dbReference type="GO" id="GO:0008270">
    <property type="term" value="F:zinc ion binding"/>
    <property type="evidence" value="ECO:0007669"/>
    <property type="project" value="InterPro"/>
</dbReference>
<organism evidence="8 9">
    <name type="scientific">Modicella reniformis</name>
    <dbReference type="NCBI Taxonomy" id="1440133"/>
    <lineage>
        <taxon>Eukaryota</taxon>
        <taxon>Fungi</taxon>
        <taxon>Fungi incertae sedis</taxon>
        <taxon>Mucoromycota</taxon>
        <taxon>Mortierellomycotina</taxon>
        <taxon>Mortierellomycetes</taxon>
        <taxon>Mortierellales</taxon>
        <taxon>Mortierellaceae</taxon>
        <taxon>Modicella</taxon>
    </lineage>
</organism>
<dbReference type="Pfam" id="PF00172">
    <property type="entry name" value="Zn_clus"/>
    <property type="match status" value="1"/>
</dbReference>
<reference evidence="8" key="1">
    <citation type="journal article" date="2020" name="Fungal Divers.">
        <title>Resolving the Mortierellaceae phylogeny through synthesis of multi-gene phylogenetics and phylogenomics.</title>
        <authorList>
            <person name="Vandepol N."/>
            <person name="Liber J."/>
            <person name="Desiro A."/>
            <person name="Na H."/>
            <person name="Kennedy M."/>
            <person name="Barry K."/>
            <person name="Grigoriev I.V."/>
            <person name="Miller A.N."/>
            <person name="O'Donnell K."/>
            <person name="Stajich J.E."/>
            <person name="Bonito G."/>
        </authorList>
    </citation>
    <scope>NUCLEOTIDE SEQUENCE</scope>
    <source>
        <strain evidence="8">MES-2147</strain>
    </source>
</reference>
<proteinExistence type="predicted"/>
<keyword evidence="3" id="KW-0805">Transcription regulation</keyword>
<dbReference type="EMBL" id="JAAAHW010001041">
    <property type="protein sequence ID" value="KAF9997183.1"/>
    <property type="molecule type" value="Genomic_DNA"/>
</dbReference>
<dbReference type="InterPro" id="IPR036864">
    <property type="entry name" value="Zn2-C6_fun-type_DNA-bd_sf"/>
</dbReference>
<keyword evidence="5" id="KW-0539">Nucleus</keyword>
<keyword evidence="9" id="KW-1185">Reference proteome</keyword>
<evidence type="ECO:0000256" key="5">
    <source>
        <dbReference type="ARBA" id="ARBA00023242"/>
    </source>
</evidence>
<dbReference type="AlphaFoldDB" id="A0A9P6SSL9"/>
<protein>
    <recommendedName>
        <fullName evidence="7">Zn(2)-C6 fungal-type domain-containing protein</fullName>
    </recommendedName>
</protein>
<dbReference type="GO" id="GO:0000981">
    <property type="term" value="F:DNA-binding transcription factor activity, RNA polymerase II-specific"/>
    <property type="evidence" value="ECO:0007669"/>
    <property type="project" value="InterPro"/>
</dbReference>
<feature type="non-terminal residue" evidence="8">
    <location>
        <position position="326"/>
    </location>
</feature>
<dbReference type="PROSITE" id="PS50048">
    <property type="entry name" value="ZN2_CY6_FUNGAL_2"/>
    <property type="match status" value="1"/>
</dbReference>